<dbReference type="Proteomes" id="UP001338125">
    <property type="component" value="Unassembled WGS sequence"/>
</dbReference>
<feature type="signal peptide" evidence="1">
    <location>
        <begin position="1"/>
        <end position="17"/>
    </location>
</feature>
<protein>
    <submittedName>
        <fullName evidence="2">Uncharacterized protein</fullName>
    </submittedName>
</protein>
<evidence type="ECO:0000313" key="3">
    <source>
        <dbReference type="Proteomes" id="UP001338125"/>
    </source>
</evidence>
<feature type="chain" id="PRO_5047132310" evidence="1">
    <location>
        <begin position="18"/>
        <end position="129"/>
    </location>
</feature>
<keyword evidence="3" id="KW-1185">Reference proteome</keyword>
<evidence type="ECO:0000256" key="1">
    <source>
        <dbReference type="SAM" id="SignalP"/>
    </source>
</evidence>
<dbReference type="EMBL" id="JAVFKD010000014">
    <property type="protein sequence ID" value="KAK5989690.1"/>
    <property type="molecule type" value="Genomic_DNA"/>
</dbReference>
<name>A0ABR0SD39_9HYPO</name>
<organism evidence="2 3">
    <name type="scientific">Cladobotryum mycophilum</name>
    <dbReference type="NCBI Taxonomy" id="491253"/>
    <lineage>
        <taxon>Eukaryota</taxon>
        <taxon>Fungi</taxon>
        <taxon>Dikarya</taxon>
        <taxon>Ascomycota</taxon>
        <taxon>Pezizomycotina</taxon>
        <taxon>Sordariomycetes</taxon>
        <taxon>Hypocreomycetidae</taxon>
        <taxon>Hypocreales</taxon>
        <taxon>Hypocreaceae</taxon>
        <taxon>Cladobotryum</taxon>
    </lineage>
</organism>
<keyword evidence="1" id="KW-0732">Signal</keyword>
<sequence length="129" mass="13218">MVRLLALAAIFAAAVSAAGDAAPVCSCQPSNSGNGYPLDPPLPGRPANHHGTITGGDGDIWFGKDGVLNLQGEGETGLLLSFLHAGGHLTVDPTFRDGKLAELVVLAQLPGVLGKVTEIRLPIRLPIGH</sequence>
<comment type="caution">
    <text evidence="2">The sequence shown here is derived from an EMBL/GenBank/DDBJ whole genome shotgun (WGS) entry which is preliminary data.</text>
</comment>
<accession>A0ABR0SD39</accession>
<proteinExistence type="predicted"/>
<reference evidence="2 3" key="1">
    <citation type="submission" date="2024-01" db="EMBL/GenBank/DDBJ databases">
        <title>Complete genome of Cladobotryum mycophilum ATHUM6906.</title>
        <authorList>
            <person name="Christinaki A.C."/>
            <person name="Myridakis A.I."/>
            <person name="Kouvelis V.N."/>
        </authorList>
    </citation>
    <scope>NUCLEOTIDE SEQUENCE [LARGE SCALE GENOMIC DNA]</scope>
    <source>
        <strain evidence="2 3">ATHUM6906</strain>
    </source>
</reference>
<evidence type="ECO:0000313" key="2">
    <source>
        <dbReference type="EMBL" id="KAK5989690.1"/>
    </source>
</evidence>
<gene>
    <name evidence="2" type="ORF">PT974_07945</name>
</gene>